<sequence>MRPERQDMPSQERSIKDRGAELYDDPPAATGQPATRPFADYLRETPADPISTGMRAFLWVAGVVVAILLLAALWRAQQPRAARRPRANRPPAAAARPAPGGPLLSATAPPAGR</sequence>
<evidence type="ECO:0000256" key="1">
    <source>
        <dbReference type="SAM" id="MobiDB-lite"/>
    </source>
</evidence>
<accession>A0A5B9W607</accession>
<evidence type="ECO:0000256" key="2">
    <source>
        <dbReference type="SAM" id="Phobius"/>
    </source>
</evidence>
<keyword evidence="2" id="KW-1133">Transmembrane helix</keyword>
<dbReference type="AlphaFoldDB" id="A0A5B9W607"/>
<organism evidence="3 4">
    <name type="scientific">Aquisphaera giovannonii</name>
    <dbReference type="NCBI Taxonomy" id="406548"/>
    <lineage>
        <taxon>Bacteria</taxon>
        <taxon>Pseudomonadati</taxon>
        <taxon>Planctomycetota</taxon>
        <taxon>Planctomycetia</taxon>
        <taxon>Isosphaerales</taxon>
        <taxon>Isosphaeraceae</taxon>
        <taxon>Aquisphaera</taxon>
    </lineage>
</organism>
<feature type="region of interest" description="Disordered" evidence="1">
    <location>
        <begin position="79"/>
        <end position="113"/>
    </location>
</feature>
<keyword evidence="2" id="KW-0472">Membrane</keyword>
<feature type="region of interest" description="Disordered" evidence="1">
    <location>
        <begin position="1"/>
        <end position="39"/>
    </location>
</feature>
<gene>
    <name evidence="3" type="ORF">OJF2_42090</name>
</gene>
<dbReference type="RefSeq" id="WP_148595432.1">
    <property type="nucleotide sequence ID" value="NZ_CP042997.1"/>
</dbReference>
<keyword evidence="4" id="KW-1185">Reference proteome</keyword>
<dbReference type="KEGG" id="agv:OJF2_42090"/>
<proteinExistence type="predicted"/>
<evidence type="ECO:0000313" key="4">
    <source>
        <dbReference type="Proteomes" id="UP000324233"/>
    </source>
</evidence>
<feature type="transmembrane region" description="Helical" evidence="2">
    <location>
        <begin position="56"/>
        <end position="76"/>
    </location>
</feature>
<protein>
    <submittedName>
        <fullName evidence="3">Uncharacterized protein</fullName>
    </submittedName>
</protein>
<feature type="compositionally biased region" description="Low complexity" evidence="1">
    <location>
        <begin position="89"/>
        <end position="104"/>
    </location>
</feature>
<name>A0A5B9W607_9BACT</name>
<dbReference type="Proteomes" id="UP000324233">
    <property type="component" value="Chromosome"/>
</dbReference>
<evidence type="ECO:0000313" key="3">
    <source>
        <dbReference type="EMBL" id="QEH35654.1"/>
    </source>
</evidence>
<reference evidence="3 4" key="1">
    <citation type="submission" date="2019-08" db="EMBL/GenBank/DDBJ databases">
        <title>Deep-cultivation of Planctomycetes and their phenomic and genomic characterization uncovers novel biology.</title>
        <authorList>
            <person name="Wiegand S."/>
            <person name="Jogler M."/>
            <person name="Boedeker C."/>
            <person name="Pinto D."/>
            <person name="Vollmers J."/>
            <person name="Rivas-Marin E."/>
            <person name="Kohn T."/>
            <person name="Peeters S.H."/>
            <person name="Heuer A."/>
            <person name="Rast P."/>
            <person name="Oberbeckmann S."/>
            <person name="Bunk B."/>
            <person name="Jeske O."/>
            <person name="Meyerdierks A."/>
            <person name="Storesund J.E."/>
            <person name="Kallscheuer N."/>
            <person name="Luecker S."/>
            <person name="Lage O.M."/>
            <person name="Pohl T."/>
            <person name="Merkel B.J."/>
            <person name="Hornburger P."/>
            <person name="Mueller R.-W."/>
            <person name="Bruemmer F."/>
            <person name="Labrenz M."/>
            <person name="Spormann A.M."/>
            <person name="Op den Camp H."/>
            <person name="Overmann J."/>
            <person name="Amann R."/>
            <person name="Jetten M.S.M."/>
            <person name="Mascher T."/>
            <person name="Medema M.H."/>
            <person name="Devos D.P."/>
            <person name="Kaster A.-K."/>
            <person name="Ovreas L."/>
            <person name="Rohde M."/>
            <person name="Galperin M.Y."/>
            <person name="Jogler C."/>
        </authorList>
    </citation>
    <scope>NUCLEOTIDE SEQUENCE [LARGE SCALE GENOMIC DNA]</scope>
    <source>
        <strain evidence="3 4">OJF2</strain>
    </source>
</reference>
<dbReference type="EMBL" id="CP042997">
    <property type="protein sequence ID" value="QEH35654.1"/>
    <property type="molecule type" value="Genomic_DNA"/>
</dbReference>
<keyword evidence="2" id="KW-0812">Transmembrane</keyword>